<feature type="domain" description="CCHC-type" evidence="3">
    <location>
        <begin position="216"/>
        <end position="231"/>
    </location>
</feature>
<dbReference type="Pfam" id="PF00098">
    <property type="entry name" value="zf-CCHC"/>
    <property type="match status" value="1"/>
</dbReference>
<keyword evidence="1" id="KW-0862">Zinc</keyword>
<evidence type="ECO:0000256" key="1">
    <source>
        <dbReference type="PROSITE-ProRule" id="PRU00047"/>
    </source>
</evidence>
<dbReference type="SUPFAM" id="SSF57756">
    <property type="entry name" value="Retrovirus zinc finger-like domains"/>
    <property type="match status" value="1"/>
</dbReference>
<feature type="compositionally biased region" description="Basic and acidic residues" evidence="2">
    <location>
        <begin position="262"/>
        <end position="297"/>
    </location>
</feature>
<accession>A0A151I702</accession>
<dbReference type="Gene3D" id="4.10.60.10">
    <property type="entry name" value="Zinc finger, CCHC-type"/>
    <property type="match status" value="1"/>
</dbReference>
<keyword evidence="1" id="KW-0479">Metal-binding</keyword>
<evidence type="ECO:0000313" key="5">
    <source>
        <dbReference type="Proteomes" id="UP000078542"/>
    </source>
</evidence>
<organism evidence="4 5">
    <name type="scientific">Cyphomyrmex costatus</name>
    <dbReference type="NCBI Taxonomy" id="456900"/>
    <lineage>
        <taxon>Eukaryota</taxon>
        <taxon>Metazoa</taxon>
        <taxon>Ecdysozoa</taxon>
        <taxon>Arthropoda</taxon>
        <taxon>Hexapoda</taxon>
        <taxon>Insecta</taxon>
        <taxon>Pterygota</taxon>
        <taxon>Neoptera</taxon>
        <taxon>Endopterygota</taxon>
        <taxon>Hymenoptera</taxon>
        <taxon>Apocrita</taxon>
        <taxon>Aculeata</taxon>
        <taxon>Formicoidea</taxon>
        <taxon>Formicidae</taxon>
        <taxon>Myrmicinae</taxon>
        <taxon>Cyphomyrmex</taxon>
    </lineage>
</organism>
<dbReference type="PROSITE" id="PS50158">
    <property type="entry name" value="ZF_CCHC"/>
    <property type="match status" value="1"/>
</dbReference>
<gene>
    <name evidence="4" type="ORF">ALC62_15438</name>
</gene>
<reference evidence="4 5" key="1">
    <citation type="submission" date="2016-03" db="EMBL/GenBank/DDBJ databases">
        <title>Cyphomyrmex costatus WGS genome.</title>
        <authorList>
            <person name="Nygaard S."/>
            <person name="Hu H."/>
            <person name="Boomsma J."/>
            <person name="Zhang G."/>
        </authorList>
    </citation>
    <scope>NUCLEOTIDE SEQUENCE [LARGE SCALE GENOMIC DNA]</scope>
    <source>
        <strain evidence="4">MS0001</strain>
        <tissue evidence="4">Whole body</tissue>
    </source>
</reference>
<dbReference type="InterPro" id="IPR001878">
    <property type="entry name" value="Znf_CCHC"/>
</dbReference>
<name>A0A151I702_9HYME</name>
<dbReference type="GO" id="GO:0008270">
    <property type="term" value="F:zinc ion binding"/>
    <property type="evidence" value="ECO:0007669"/>
    <property type="project" value="UniProtKB-KW"/>
</dbReference>
<dbReference type="STRING" id="456900.A0A151I702"/>
<dbReference type="Proteomes" id="UP000078542">
    <property type="component" value="Unassembled WGS sequence"/>
</dbReference>
<feature type="region of interest" description="Disordered" evidence="2">
    <location>
        <begin position="249"/>
        <end position="297"/>
    </location>
</feature>
<evidence type="ECO:0000256" key="2">
    <source>
        <dbReference type="SAM" id="MobiDB-lite"/>
    </source>
</evidence>
<dbReference type="SMART" id="SM00343">
    <property type="entry name" value="ZnF_C2HC"/>
    <property type="match status" value="2"/>
</dbReference>
<dbReference type="GO" id="GO:0003676">
    <property type="term" value="F:nucleic acid binding"/>
    <property type="evidence" value="ECO:0007669"/>
    <property type="project" value="InterPro"/>
</dbReference>
<dbReference type="InterPro" id="IPR036875">
    <property type="entry name" value="Znf_CCHC_sf"/>
</dbReference>
<feature type="compositionally biased region" description="Basic and acidic residues" evidence="2">
    <location>
        <begin position="1"/>
        <end position="12"/>
    </location>
</feature>
<dbReference type="AlphaFoldDB" id="A0A151I702"/>
<feature type="region of interest" description="Disordered" evidence="2">
    <location>
        <begin position="1"/>
        <end position="26"/>
    </location>
</feature>
<evidence type="ECO:0000313" key="4">
    <source>
        <dbReference type="EMBL" id="KYM93952.1"/>
    </source>
</evidence>
<keyword evidence="1" id="KW-0863">Zinc-finger</keyword>
<keyword evidence="5" id="KW-1185">Reference proteome</keyword>
<evidence type="ECO:0000259" key="3">
    <source>
        <dbReference type="PROSITE" id="PS50158"/>
    </source>
</evidence>
<proteinExistence type="predicted"/>
<protein>
    <recommendedName>
        <fullName evidence="3">CCHC-type domain-containing protein</fullName>
    </recommendedName>
</protein>
<dbReference type="EMBL" id="KQ978446">
    <property type="protein sequence ID" value="KYM93952.1"/>
    <property type="molecule type" value="Genomic_DNA"/>
</dbReference>
<sequence>MQEEGNRKEESGRNNVPNSRRRMARNPAVMIEISEGGPTYTEVLRKARERIPLGELQIKEINVRRTQRGAMIIQVTAERAREKAKKLTERLKELFDRETKVKIYSPSPQGEIKLMGLDESLTVEEISGAVAKVGKVERNEVKVGRKIWTRDGTVNTWVRCPLDGAIELADAGRIRIGWSSARTMLMKKRPPKCYKCLAVGHTRIFCPSEVDRTGACFNCGKMGHTVGECKDPPRCPLCLDSVRDHRHRPENPPCPLVAGGQMRKETPIRDKEATKTRGERMEMETDRGLEAVKMREN</sequence>